<protein>
    <submittedName>
        <fullName evidence="1">Uncharacterized protein</fullName>
    </submittedName>
</protein>
<name>X1D8C1_9ZZZZ</name>
<sequence length="85" mass="9786">SIVIGVNQDFKFYSFGMGGIFIAEYSGSEFQEAIVWNIELELKLALGWSHQSIYRQVFKAKIFFNVLRVFGLSEFIKGEIIIDLE</sequence>
<dbReference type="AlphaFoldDB" id="X1D8C1"/>
<feature type="non-terminal residue" evidence="1">
    <location>
        <position position="1"/>
    </location>
</feature>
<comment type="caution">
    <text evidence="1">The sequence shown here is derived from an EMBL/GenBank/DDBJ whole genome shotgun (WGS) entry which is preliminary data.</text>
</comment>
<dbReference type="EMBL" id="BART01030411">
    <property type="protein sequence ID" value="GAH16996.1"/>
    <property type="molecule type" value="Genomic_DNA"/>
</dbReference>
<evidence type="ECO:0000313" key="1">
    <source>
        <dbReference type="EMBL" id="GAH16996.1"/>
    </source>
</evidence>
<organism evidence="1">
    <name type="scientific">marine sediment metagenome</name>
    <dbReference type="NCBI Taxonomy" id="412755"/>
    <lineage>
        <taxon>unclassified sequences</taxon>
        <taxon>metagenomes</taxon>
        <taxon>ecological metagenomes</taxon>
    </lineage>
</organism>
<accession>X1D8C1</accession>
<gene>
    <name evidence="1" type="ORF">S01H4_53112</name>
</gene>
<reference evidence="1" key="1">
    <citation type="journal article" date="2014" name="Front. Microbiol.">
        <title>High frequency of phylogenetically diverse reductive dehalogenase-homologous genes in deep subseafloor sedimentary metagenomes.</title>
        <authorList>
            <person name="Kawai M."/>
            <person name="Futagami T."/>
            <person name="Toyoda A."/>
            <person name="Takaki Y."/>
            <person name="Nishi S."/>
            <person name="Hori S."/>
            <person name="Arai W."/>
            <person name="Tsubouchi T."/>
            <person name="Morono Y."/>
            <person name="Uchiyama I."/>
            <person name="Ito T."/>
            <person name="Fujiyama A."/>
            <person name="Inagaki F."/>
            <person name="Takami H."/>
        </authorList>
    </citation>
    <scope>NUCLEOTIDE SEQUENCE</scope>
    <source>
        <strain evidence="1">Expedition CK06-06</strain>
    </source>
</reference>
<proteinExistence type="predicted"/>